<evidence type="ECO:0000313" key="3">
    <source>
        <dbReference type="Proteomes" id="UP000005408"/>
    </source>
</evidence>
<evidence type="ECO:0000256" key="1">
    <source>
        <dbReference type="SAM" id="MobiDB-lite"/>
    </source>
</evidence>
<accession>A0A8W8NBI3</accession>
<dbReference type="AlphaFoldDB" id="A0A8W8NBI3"/>
<keyword evidence="3" id="KW-1185">Reference proteome</keyword>
<organism evidence="2 3">
    <name type="scientific">Magallana gigas</name>
    <name type="common">Pacific oyster</name>
    <name type="synonym">Crassostrea gigas</name>
    <dbReference type="NCBI Taxonomy" id="29159"/>
    <lineage>
        <taxon>Eukaryota</taxon>
        <taxon>Metazoa</taxon>
        <taxon>Spiralia</taxon>
        <taxon>Lophotrochozoa</taxon>
        <taxon>Mollusca</taxon>
        <taxon>Bivalvia</taxon>
        <taxon>Autobranchia</taxon>
        <taxon>Pteriomorphia</taxon>
        <taxon>Ostreida</taxon>
        <taxon>Ostreoidea</taxon>
        <taxon>Ostreidae</taxon>
        <taxon>Magallana</taxon>
    </lineage>
</organism>
<evidence type="ECO:0008006" key="4">
    <source>
        <dbReference type="Google" id="ProtNLM"/>
    </source>
</evidence>
<sequence>MTHVAAAHQILETRVSCSVTSNPKHSLLKYVEYSLAFGGNYFDPGITSHTRRCVFFLQQEDFIRYFIRTSGYVVYELCYNSVWFLLFCSEAEISPKQPADDDVDFGNSDTADDLSDLTEEEKRALDRYSFSGSLGKRGLDRYSFYGGLGKRALDRYGFFGGLGKRALDQYGFAGSLGKRALDRYSFMGGLGKRKLDQYGFAGRLGKRALDRYGFVGTLGKRKLDQYSFMGNLGKRRLDSHRYFGSLGKRALDRYGFFGGLGKRADTLGNSQENIQGADKDEKFEQKRLYPYWYYRQGGSPIYTQTRGIDRFSFAARLGRR</sequence>
<evidence type="ECO:0000313" key="2">
    <source>
        <dbReference type="EnsemblMetazoa" id="G5083.1:cds"/>
    </source>
</evidence>
<proteinExistence type="predicted"/>
<reference evidence="2" key="1">
    <citation type="submission" date="2022-08" db="UniProtKB">
        <authorList>
            <consortium name="EnsemblMetazoa"/>
        </authorList>
    </citation>
    <scope>IDENTIFICATION</scope>
    <source>
        <strain evidence="2">05x7-T-G4-1.051#20</strain>
    </source>
</reference>
<protein>
    <recommendedName>
        <fullName evidence="4">Buccalin</fullName>
    </recommendedName>
</protein>
<feature type="compositionally biased region" description="Acidic residues" evidence="1">
    <location>
        <begin position="100"/>
        <end position="118"/>
    </location>
</feature>
<dbReference type="EnsemblMetazoa" id="G5083.1">
    <property type="protein sequence ID" value="G5083.1:cds"/>
    <property type="gene ID" value="G5083"/>
</dbReference>
<dbReference type="Proteomes" id="UP000005408">
    <property type="component" value="Unassembled WGS sequence"/>
</dbReference>
<feature type="region of interest" description="Disordered" evidence="1">
    <location>
        <begin position="97"/>
        <end position="118"/>
    </location>
</feature>
<name>A0A8W8NBI3_MAGGI</name>